<evidence type="ECO:0000313" key="2">
    <source>
        <dbReference type="Proteomes" id="UP000509414"/>
    </source>
</evidence>
<dbReference type="AlphaFoldDB" id="A0A7H9CIB5"/>
<dbReference type="InterPro" id="IPR036411">
    <property type="entry name" value="TorD-like_sf"/>
</dbReference>
<dbReference type="EMBL" id="CP049075">
    <property type="protein sequence ID" value="QLI05846.1"/>
    <property type="molecule type" value="Genomic_DNA"/>
</dbReference>
<dbReference type="Proteomes" id="UP000509414">
    <property type="component" value="Chromosome"/>
</dbReference>
<evidence type="ECO:0000313" key="1">
    <source>
        <dbReference type="EMBL" id="QLI05846.1"/>
    </source>
</evidence>
<dbReference type="InterPro" id="IPR020945">
    <property type="entry name" value="DMSO/NO3_reduct_chaperone"/>
</dbReference>
<gene>
    <name evidence="1" type="primary">fdhL</name>
    <name evidence="1" type="ORF">CINF_1361</name>
</gene>
<organism evidence="1 2">
    <name type="scientific">Candidatus Campylobacter infans</name>
    <dbReference type="NCBI Taxonomy" id="2561898"/>
    <lineage>
        <taxon>Bacteria</taxon>
        <taxon>Pseudomonadati</taxon>
        <taxon>Campylobacterota</taxon>
        <taxon>Epsilonproteobacteria</taxon>
        <taxon>Campylobacterales</taxon>
        <taxon>Campylobacteraceae</taxon>
        <taxon>Campylobacter</taxon>
    </lineage>
</organism>
<dbReference type="KEGG" id="cinf:CINF_1361"/>
<name>A0A7H9CIB5_9BACT</name>
<proteinExistence type="predicted"/>
<sequence>MNSQNLTRARAYYYEFLAFAFFFYGDDDSRFNIFKNQASYLAQSPLSDENKGDFDLLGGIDFAEFKTEQNAVLFDLSYGNIPLNISFYDEGRDNGAQRLKVIEILKKSKYRRNFKICQESEDFIGFVLALVSSFLKDSLNENAQIIKEQNYNSLELANELIIAVLNPFIDELCELLMAHKDAKIFKALANIMNEFMNVERVFLNIKAPPKKATSMAKTAMAMKPFKTKMPSAKSKIHWDEFSLL</sequence>
<accession>A0A7H9CIB5</accession>
<protein>
    <submittedName>
        <fullName evidence="1">Putative formate dehydrogenase-specific chaperone</fullName>
    </submittedName>
</protein>
<dbReference type="SUPFAM" id="SSF89155">
    <property type="entry name" value="TorD-like"/>
    <property type="match status" value="1"/>
</dbReference>
<keyword evidence="2" id="KW-1185">Reference proteome</keyword>
<dbReference type="Gene3D" id="1.10.3480.10">
    <property type="entry name" value="TorD-like"/>
    <property type="match status" value="1"/>
</dbReference>
<reference evidence="1 2" key="1">
    <citation type="submission" date="2020-02" db="EMBL/GenBank/DDBJ databases">
        <title>Complete genome sequence of the novel Campylobacter species Candidatus Campylobacter infans.</title>
        <authorList>
            <person name="Duim B."/>
            <person name="Zomer A."/>
            <person name="van der Graaf L."/>
            <person name="Wagenaar J."/>
        </authorList>
    </citation>
    <scope>NUCLEOTIDE SEQUENCE [LARGE SCALE GENOMIC DNA]</scope>
    <source>
        <strain evidence="1 2">19S00001</strain>
    </source>
</reference>
<dbReference type="Pfam" id="PF02613">
    <property type="entry name" value="Nitrate_red_del"/>
    <property type="match status" value="1"/>
</dbReference>